<dbReference type="GO" id="GO:0008195">
    <property type="term" value="F:phosphatidate phosphatase activity"/>
    <property type="evidence" value="ECO:0007669"/>
    <property type="project" value="TreeGrafter"/>
</dbReference>
<keyword evidence="3 7" id="KW-0812">Transmembrane</keyword>
<gene>
    <name evidence="10 11 12" type="primary">LOC115209368</name>
</gene>
<dbReference type="InterPro" id="IPR036938">
    <property type="entry name" value="PAP2/HPO_sf"/>
</dbReference>
<feature type="transmembrane region" description="Helical" evidence="7">
    <location>
        <begin position="225"/>
        <end position="246"/>
    </location>
</feature>
<evidence type="ECO:0000313" key="10">
    <source>
        <dbReference type="RefSeq" id="XP_029633601.1"/>
    </source>
</evidence>
<dbReference type="Gene3D" id="1.20.144.10">
    <property type="entry name" value="Phosphatidic acid phosphatase type 2/haloperoxidase"/>
    <property type="match status" value="1"/>
</dbReference>
<dbReference type="InterPro" id="IPR043216">
    <property type="entry name" value="PAP-like"/>
</dbReference>
<dbReference type="SUPFAM" id="SSF48317">
    <property type="entry name" value="Acid phosphatase/Vanadium-dependent haloperoxidase"/>
    <property type="match status" value="1"/>
</dbReference>
<dbReference type="KEGG" id="osn:115209368"/>
<feature type="compositionally biased region" description="Basic and acidic residues" evidence="6">
    <location>
        <begin position="17"/>
        <end position="27"/>
    </location>
</feature>
<evidence type="ECO:0000256" key="6">
    <source>
        <dbReference type="SAM" id="MobiDB-lite"/>
    </source>
</evidence>
<evidence type="ECO:0000256" key="7">
    <source>
        <dbReference type="SAM" id="Phobius"/>
    </source>
</evidence>
<dbReference type="RefSeq" id="XP_029633604.1">
    <property type="nucleotide sequence ID" value="XM_029777744.2"/>
</dbReference>
<feature type="transmembrane region" description="Helical" evidence="7">
    <location>
        <begin position="258"/>
        <end position="280"/>
    </location>
</feature>
<feature type="transmembrane region" description="Helical" evidence="7">
    <location>
        <begin position="155"/>
        <end position="176"/>
    </location>
</feature>
<dbReference type="GO" id="GO:0005886">
    <property type="term" value="C:plasma membrane"/>
    <property type="evidence" value="ECO:0007669"/>
    <property type="project" value="TreeGrafter"/>
</dbReference>
<keyword evidence="9" id="KW-1185">Reference proteome</keyword>
<feature type="transmembrane region" description="Helical" evidence="7">
    <location>
        <begin position="43"/>
        <end position="66"/>
    </location>
</feature>
<organism evidence="9 11">
    <name type="scientific">Octopus sinensis</name>
    <name type="common">East Asian common octopus</name>
    <dbReference type="NCBI Taxonomy" id="2607531"/>
    <lineage>
        <taxon>Eukaryota</taxon>
        <taxon>Metazoa</taxon>
        <taxon>Spiralia</taxon>
        <taxon>Lophotrochozoa</taxon>
        <taxon>Mollusca</taxon>
        <taxon>Cephalopoda</taxon>
        <taxon>Coleoidea</taxon>
        <taxon>Octopodiformes</taxon>
        <taxon>Octopoda</taxon>
        <taxon>Incirrata</taxon>
        <taxon>Octopodidae</taxon>
        <taxon>Octopus</taxon>
    </lineage>
</organism>
<keyword evidence="4 7" id="KW-1133">Transmembrane helix</keyword>
<protein>
    <submittedName>
        <fullName evidence="10 11">Phospholipid phosphatase-related protein type 1-like</fullName>
    </submittedName>
</protein>
<name>A0A6P7S5Z2_9MOLL</name>
<dbReference type="RefSeq" id="XP_029633601.1">
    <property type="nucleotide sequence ID" value="XM_029777741.2"/>
</dbReference>
<dbReference type="PANTHER" id="PTHR10165">
    <property type="entry name" value="LIPID PHOSPHATE PHOSPHATASE"/>
    <property type="match status" value="1"/>
</dbReference>
<comment type="similarity">
    <text evidence="2">Belongs to the PA-phosphatase related phosphoesterase family.</text>
</comment>
<dbReference type="Proteomes" id="UP000515154">
    <property type="component" value="Linkage group LG3"/>
</dbReference>
<dbReference type="AlphaFoldDB" id="A0A6P7S5Z2"/>
<evidence type="ECO:0000313" key="11">
    <source>
        <dbReference type="RefSeq" id="XP_029633602.1"/>
    </source>
</evidence>
<evidence type="ECO:0000256" key="1">
    <source>
        <dbReference type="ARBA" id="ARBA00004141"/>
    </source>
</evidence>
<dbReference type="SMART" id="SM00014">
    <property type="entry name" value="acidPPc"/>
    <property type="match status" value="1"/>
</dbReference>
<feature type="compositionally biased region" description="Low complexity" evidence="6">
    <location>
        <begin position="1"/>
        <end position="16"/>
    </location>
</feature>
<feature type="region of interest" description="Disordered" evidence="6">
    <location>
        <begin position="1"/>
        <end position="37"/>
    </location>
</feature>
<dbReference type="RefSeq" id="XP_029633602.1">
    <property type="nucleotide sequence ID" value="XM_029777742.2"/>
</dbReference>
<evidence type="ECO:0000256" key="2">
    <source>
        <dbReference type="ARBA" id="ARBA00008816"/>
    </source>
</evidence>
<reference evidence="10 11" key="1">
    <citation type="submission" date="2025-08" db="UniProtKB">
        <authorList>
            <consortium name="RefSeq"/>
        </authorList>
    </citation>
    <scope>IDENTIFICATION</scope>
</reference>
<dbReference type="GO" id="GO:0006644">
    <property type="term" value="P:phospholipid metabolic process"/>
    <property type="evidence" value="ECO:0007669"/>
    <property type="project" value="InterPro"/>
</dbReference>
<evidence type="ECO:0000259" key="8">
    <source>
        <dbReference type="SMART" id="SM00014"/>
    </source>
</evidence>
<dbReference type="GO" id="GO:0046839">
    <property type="term" value="P:phospholipid dephosphorylation"/>
    <property type="evidence" value="ECO:0007669"/>
    <property type="project" value="TreeGrafter"/>
</dbReference>
<comment type="subcellular location">
    <subcellularLocation>
        <location evidence="1">Membrane</location>
        <topology evidence="1">Multi-pass membrane protein</topology>
    </subcellularLocation>
</comment>
<evidence type="ECO:0000256" key="5">
    <source>
        <dbReference type="ARBA" id="ARBA00023136"/>
    </source>
</evidence>
<dbReference type="GO" id="GO:0007165">
    <property type="term" value="P:signal transduction"/>
    <property type="evidence" value="ECO:0007669"/>
    <property type="project" value="TreeGrafter"/>
</dbReference>
<sequence>MPYPKLLSQSSNSQLSKDMEESGRGDNDSDLGSDSSRKSRPNVLIVITFVLELIILGIIATLAYFLRWTNVFPMRRNNFSCIDAELSHSSKESLFVDFAFHAEVSDEAVYSLSVCVPPFVILISEIGMWAFSSEPQRSITILCAACRLPQIIRRIFRFIGVFLFGAMALMVFTDVIKLMTGRLRPNFLDICQVNRSKCFLQNQSGGDELCLVKNMLHLRNARTSFPSMNACLTSYAAVFLVIYIHYGVGTHTLKLVRVFLAMIFCMMSLLCGLVEIGLFRSYWTDVVAGFGMGVLMAAYLGGFVLHNFSEHTLDKKLLRALKTYLLQHGGSSGRPGNMRYDPLFGGSGFHIPRVHVPLFADESNHKHRTHRPQDTFQRDLSHVVEHYRRGSPTQGSTHM</sequence>
<dbReference type="InterPro" id="IPR000326">
    <property type="entry name" value="PAP2/HPO"/>
</dbReference>
<accession>A0A6P7S5Z2</accession>
<keyword evidence="5 7" id="KW-0472">Membrane</keyword>
<evidence type="ECO:0000256" key="4">
    <source>
        <dbReference type="ARBA" id="ARBA00022989"/>
    </source>
</evidence>
<dbReference type="PANTHER" id="PTHR10165:SF103">
    <property type="entry name" value="PHOSPHOLIPID PHOSPHATASE HOMOLOG 1.2 HOMOLOG"/>
    <property type="match status" value="1"/>
</dbReference>
<evidence type="ECO:0000313" key="12">
    <source>
        <dbReference type="RefSeq" id="XP_029633604.1"/>
    </source>
</evidence>
<feature type="transmembrane region" description="Helical" evidence="7">
    <location>
        <begin position="286"/>
        <end position="308"/>
    </location>
</feature>
<dbReference type="Pfam" id="PF01569">
    <property type="entry name" value="PAP2"/>
    <property type="match status" value="1"/>
</dbReference>
<evidence type="ECO:0000313" key="9">
    <source>
        <dbReference type="Proteomes" id="UP000515154"/>
    </source>
</evidence>
<feature type="domain" description="Phosphatidic acid phosphatase type 2/haloperoxidase" evidence="8">
    <location>
        <begin position="159"/>
        <end position="301"/>
    </location>
</feature>
<proteinExistence type="inferred from homology"/>
<evidence type="ECO:0000256" key="3">
    <source>
        <dbReference type="ARBA" id="ARBA00022692"/>
    </source>
</evidence>